<dbReference type="EMBL" id="CP051217">
    <property type="protein sequence ID" value="QJB69860.1"/>
    <property type="molecule type" value="Genomic_DNA"/>
</dbReference>
<organism evidence="3 4">
    <name type="scientific">Parasphingorhabdus halotolerans</name>
    <dbReference type="NCBI Taxonomy" id="2725558"/>
    <lineage>
        <taxon>Bacteria</taxon>
        <taxon>Pseudomonadati</taxon>
        <taxon>Pseudomonadota</taxon>
        <taxon>Alphaproteobacteria</taxon>
        <taxon>Sphingomonadales</taxon>
        <taxon>Sphingomonadaceae</taxon>
        <taxon>Parasphingorhabdus</taxon>
    </lineage>
</organism>
<evidence type="ECO:0000313" key="3">
    <source>
        <dbReference type="EMBL" id="QJB69860.1"/>
    </source>
</evidence>
<keyword evidence="4" id="KW-1185">Reference proteome</keyword>
<protein>
    <recommendedName>
        <fullName evidence="2">PH domain-containing protein</fullName>
    </recommendedName>
</protein>
<gene>
    <name evidence="3" type="ORF">HF685_11705</name>
</gene>
<proteinExistence type="predicted"/>
<feature type="domain" description="PH" evidence="2">
    <location>
        <begin position="1"/>
        <end position="21"/>
    </location>
</feature>
<evidence type="ECO:0000313" key="4">
    <source>
        <dbReference type="Proteomes" id="UP000501600"/>
    </source>
</evidence>
<feature type="transmembrane region" description="Helical" evidence="1">
    <location>
        <begin position="65"/>
        <end position="83"/>
    </location>
</feature>
<feature type="transmembrane region" description="Helical" evidence="1">
    <location>
        <begin position="90"/>
        <end position="119"/>
    </location>
</feature>
<reference evidence="3 4" key="1">
    <citation type="submission" date="2020-04" db="EMBL/GenBank/DDBJ databases">
        <title>Genome sequence for Sphingorhabdus sp. strain M1.</title>
        <authorList>
            <person name="Park S.-J."/>
        </authorList>
    </citation>
    <scope>NUCLEOTIDE SEQUENCE [LARGE SCALE GENOMIC DNA]</scope>
    <source>
        <strain evidence="3 4">JK6</strain>
    </source>
</reference>
<dbReference type="PROSITE" id="PS50003">
    <property type="entry name" value="PH_DOMAIN"/>
    <property type="match status" value="1"/>
</dbReference>
<keyword evidence="1" id="KW-1133">Transmembrane helix</keyword>
<sequence>MSAQSKEDLHKWLSLVSAALKSGPVFFGLYLLLNTPTYILPYFGSNSAVVGALGQVAGQDTLPAFWWHLFFLTCLIGITWIRGGMIGRSWLVTLPVFAALFDMMPGFNMIPLVPTAFHVTTMVMGVNRKPEDYPDDDGASLRTMMGTGLIIGMLLLTLYKSMTWESILEQEVNEMEAERISETAREPMKNVFRPERAQPAQDRVIKAVVGGRFTLAPYEAIRIEVNDIPNGGKIHPKTVKDVGDLRTARWDTNFVNNTNDLQYRLVSVVDIPLEYVIGLPE</sequence>
<dbReference type="InterPro" id="IPR001849">
    <property type="entry name" value="PH_domain"/>
</dbReference>
<name>A0A6H2DN98_9SPHN</name>
<dbReference type="KEGG" id="phao:HF685_11705"/>
<keyword evidence="1" id="KW-0812">Transmembrane</keyword>
<feature type="transmembrane region" description="Helical" evidence="1">
    <location>
        <begin position="139"/>
        <end position="159"/>
    </location>
</feature>
<evidence type="ECO:0000256" key="1">
    <source>
        <dbReference type="SAM" id="Phobius"/>
    </source>
</evidence>
<evidence type="ECO:0000259" key="2">
    <source>
        <dbReference type="PROSITE" id="PS50003"/>
    </source>
</evidence>
<keyword evidence="1" id="KW-0472">Membrane</keyword>
<dbReference type="RefSeq" id="WP_168820129.1">
    <property type="nucleotide sequence ID" value="NZ_CP051217.1"/>
</dbReference>
<dbReference type="Proteomes" id="UP000501600">
    <property type="component" value="Chromosome"/>
</dbReference>
<accession>A0A6H2DN98</accession>
<feature type="transmembrane region" description="Helical" evidence="1">
    <location>
        <begin position="12"/>
        <end position="33"/>
    </location>
</feature>
<dbReference type="AlphaFoldDB" id="A0A6H2DN98"/>